<dbReference type="Proteomes" id="UP000249799">
    <property type="component" value="Chromosome"/>
</dbReference>
<organism evidence="1 2">
    <name type="scientific">Bradymonas sediminis</name>
    <dbReference type="NCBI Taxonomy" id="1548548"/>
    <lineage>
        <taxon>Bacteria</taxon>
        <taxon>Deltaproteobacteria</taxon>
        <taxon>Bradymonadales</taxon>
        <taxon>Bradymonadaceae</taxon>
        <taxon>Bradymonas</taxon>
    </lineage>
</organism>
<sequence length="67" mass="7370">MSGRSGLFQGHKLFYLWPPPDIGATTALLHNALIYVFGKKAKFVAILFAYIYATPPGMALKEGRGKK</sequence>
<name>A0A2Z4FQC0_9DELT</name>
<evidence type="ECO:0000313" key="1">
    <source>
        <dbReference type="EMBL" id="AWV90834.1"/>
    </source>
</evidence>
<dbReference type="EMBL" id="CP030032">
    <property type="protein sequence ID" value="AWV90834.1"/>
    <property type="molecule type" value="Genomic_DNA"/>
</dbReference>
<evidence type="ECO:0000313" key="2">
    <source>
        <dbReference type="Proteomes" id="UP000249799"/>
    </source>
</evidence>
<proteinExistence type="predicted"/>
<dbReference type="AlphaFoldDB" id="A0A2Z4FQC0"/>
<protein>
    <submittedName>
        <fullName evidence="1">Uncharacterized protein</fullName>
    </submittedName>
</protein>
<keyword evidence="2" id="KW-1185">Reference proteome</keyword>
<accession>A0A2Z4FQC0</accession>
<reference evidence="1 2" key="1">
    <citation type="submission" date="2018-06" db="EMBL/GenBank/DDBJ databases">
        <title>Lujinxingia sediminis gen. nov. sp. nov., a new facultative anaerobic member of the class Deltaproteobacteria, and proposal of Lujinxingaceae fam. nov.</title>
        <authorList>
            <person name="Guo L.-Y."/>
            <person name="Li C.-M."/>
            <person name="Wang S."/>
            <person name="Du Z.-J."/>
        </authorList>
    </citation>
    <scope>NUCLEOTIDE SEQUENCE [LARGE SCALE GENOMIC DNA]</scope>
    <source>
        <strain evidence="1 2">FA350</strain>
    </source>
</reference>
<dbReference type="KEGG" id="bsed:DN745_16510"/>
<gene>
    <name evidence="1" type="ORF">DN745_16510</name>
</gene>